<protein>
    <submittedName>
        <fullName evidence="2">Uncharacterized protein LOC111309528</fullName>
    </submittedName>
</protein>
<evidence type="ECO:0000313" key="2">
    <source>
        <dbReference type="RefSeq" id="XP_022764298.1"/>
    </source>
</evidence>
<accession>A0A6P6AHM1</accession>
<dbReference type="AlphaFoldDB" id="A0A6P6AHM1"/>
<keyword evidence="1" id="KW-1185">Reference proteome</keyword>
<gene>
    <name evidence="2" type="primary">LOC111309528</name>
</gene>
<dbReference type="RefSeq" id="XP_022764298.1">
    <property type="nucleotide sequence ID" value="XM_022908563.1"/>
</dbReference>
<reference evidence="2" key="1">
    <citation type="submission" date="2025-08" db="UniProtKB">
        <authorList>
            <consortium name="RefSeq"/>
        </authorList>
    </citation>
    <scope>IDENTIFICATION</scope>
    <source>
        <tissue evidence="2">Fruit stalk</tissue>
    </source>
</reference>
<dbReference type="KEGG" id="dzi:111309528"/>
<proteinExistence type="predicted"/>
<sequence>MPYYLDIVRPPPPRYAVYRMSTDSWSVLKEEDVQKILAFYLSTEVFQLMESSCPKSSGKLIPLNDRISFWDTEMRDKSDKSNEVWVLNEDGQWTKLMKIKPIFEVERMFGFWINGKVFVESGSGQLLLYDLENEEFSELGIKVKEGGEDLLQVYSYEESLLVIKRGVFLSHFSRA</sequence>
<name>A0A6P6AHM1_DURZI</name>
<organism evidence="1 2">
    <name type="scientific">Durio zibethinus</name>
    <name type="common">Durian</name>
    <dbReference type="NCBI Taxonomy" id="66656"/>
    <lineage>
        <taxon>Eukaryota</taxon>
        <taxon>Viridiplantae</taxon>
        <taxon>Streptophyta</taxon>
        <taxon>Embryophyta</taxon>
        <taxon>Tracheophyta</taxon>
        <taxon>Spermatophyta</taxon>
        <taxon>Magnoliopsida</taxon>
        <taxon>eudicotyledons</taxon>
        <taxon>Gunneridae</taxon>
        <taxon>Pentapetalae</taxon>
        <taxon>rosids</taxon>
        <taxon>malvids</taxon>
        <taxon>Malvales</taxon>
        <taxon>Malvaceae</taxon>
        <taxon>Helicteroideae</taxon>
        <taxon>Durio</taxon>
    </lineage>
</organism>
<dbReference type="Proteomes" id="UP000515121">
    <property type="component" value="Unplaced"/>
</dbReference>
<dbReference type="OrthoDB" id="1867629at2759"/>
<dbReference type="GeneID" id="111309528"/>
<evidence type="ECO:0000313" key="1">
    <source>
        <dbReference type="Proteomes" id="UP000515121"/>
    </source>
</evidence>